<evidence type="ECO:0000259" key="1">
    <source>
        <dbReference type="Pfam" id="PF01370"/>
    </source>
</evidence>
<evidence type="ECO:0000313" key="3">
    <source>
        <dbReference type="Proteomes" id="UP000800041"/>
    </source>
</evidence>
<keyword evidence="3" id="KW-1185">Reference proteome</keyword>
<organism evidence="2 3">
    <name type="scientific">Aulographum hederae CBS 113979</name>
    <dbReference type="NCBI Taxonomy" id="1176131"/>
    <lineage>
        <taxon>Eukaryota</taxon>
        <taxon>Fungi</taxon>
        <taxon>Dikarya</taxon>
        <taxon>Ascomycota</taxon>
        <taxon>Pezizomycotina</taxon>
        <taxon>Dothideomycetes</taxon>
        <taxon>Pleosporomycetidae</taxon>
        <taxon>Aulographales</taxon>
        <taxon>Aulographaceae</taxon>
    </lineage>
</organism>
<dbReference type="InterPro" id="IPR001509">
    <property type="entry name" value="Epimerase_deHydtase"/>
</dbReference>
<dbReference type="GO" id="GO:0005737">
    <property type="term" value="C:cytoplasm"/>
    <property type="evidence" value="ECO:0007669"/>
    <property type="project" value="TreeGrafter"/>
</dbReference>
<proteinExistence type="predicted"/>
<feature type="domain" description="NAD-dependent epimerase/dehydratase" evidence="1">
    <location>
        <begin position="20"/>
        <end position="236"/>
    </location>
</feature>
<dbReference type="Gene3D" id="3.40.50.720">
    <property type="entry name" value="NAD(P)-binding Rossmann-like Domain"/>
    <property type="match status" value="1"/>
</dbReference>
<dbReference type="InterPro" id="IPR036291">
    <property type="entry name" value="NAD(P)-bd_dom_sf"/>
</dbReference>
<dbReference type="Proteomes" id="UP000800041">
    <property type="component" value="Unassembled WGS sequence"/>
</dbReference>
<dbReference type="GO" id="GO:0004029">
    <property type="term" value="F:aldehyde dehydrogenase (NAD+) activity"/>
    <property type="evidence" value="ECO:0007669"/>
    <property type="project" value="TreeGrafter"/>
</dbReference>
<dbReference type="SUPFAM" id="SSF51735">
    <property type="entry name" value="NAD(P)-binding Rossmann-fold domains"/>
    <property type="match status" value="1"/>
</dbReference>
<accession>A0A6G1H4D9</accession>
<dbReference type="OrthoDB" id="2130169at2759"/>
<reference evidence="2" key="1">
    <citation type="journal article" date="2020" name="Stud. Mycol.">
        <title>101 Dothideomycetes genomes: a test case for predicting lifestyles and emergence of pathogens.</title>
        <authorList>
            <person name="Haridas S."/>
            <person name="Albert R."/>
            <person name="Binder M."/>
            <person name="Bloem J."/>
            <person name="Labutti K."/>
            <person name="Salamov A."/>
            <person name="Andreopoulos B."/>
            <person name="Baker S."/>
            <person name="Barry K."/>
            <person name="Bills G."/>
            <person name="Bluhm B."/>
            <person name="Cannon C."/>
            <person name="Castanera R."/>
            <person name="Culley D."/>
            <person name="Daum C."/>
            <person name="Ezra D."/>
            <person name="Gonzalez J."/>
            <person name="Henrissat B."/>
            <person name="Kuo A."/>
            <person name="Liang C."/>
            <person name="Lipzen A."/>
            <person name="Lutzoni F."/>
            <person name="Magnuson J."/>
            <person name="Mondo S."/>
            <person name="Nolan M."/>
            <person name="Ohm R."/>
            <person name="Pangilinan J."/>
            <person name="Park H.-J."/>
            <person name="Ramirez L."/>
            <person name="Alfaro M."/>
            <person name="Sun H."/>
            <person name="Tritt A."/>
            <person name="Yoshinaga Y."/>
            <person name="Zwiers L.-H."/>
            <person name="Turgeon B."/>
            <person name="Goodwin S."/>
            <person name="Spatafora J."/>
            <person name="Crous P."/>
            <person name="Grigoriev I."/>
        </authorList>
    </citation>
    <scope>NUCLEOTIDE SEQUENCE</scope>
    <source>
        <strain evidence="2">CBS 113979</strain>
    </source>
</reference>
<protein>
    <submittedName>
        <fullName evidence="2">NAD(P)-binding protein</fullName>
    </submittedName>
</protein>
<dbReference type="EMBL" id="ML977151">
    <property type="protein sequence ID" value="KAF1987828.1"/>
    <property type="molecule type" value="Genomic_DNA"/>
</dbReference>
<dbReference type="PANTHER" id="PTHR48079:SF6">
    <property type="entry name" value="NAD(P)-BINDING DOMAIN-CONTAINING PROTEIN-RELATED"/>
    <property type="match status" value="1"/>
</dbReference>
<evidence type="ECO:0000313" key="2">
    <source>
        <dbReference type="EMBL" id="KAF1987828.1"/>
    </source>
</evidence>
<sequence length="343" mass="37548">MSSPSPPPSGPKTVFLLGPGYIGHPILHHLSTQSYTITTLIRRQSHFESLSCLPNVTPILGDLSNSSLITTHASRASITIHTADANHTSSILAVLAGLRERVARGERAVYIHTSGSTLMKATQETSERIYTDTLAPSQLSDIPSSWPRRANDLLIVNAAAEFGEKAKIAIMIPPVIYGVDDSSQRLTMDFPKVARFALMNGFSAYLGEGEAIESAVHISDLARAYVILLRAMEEEDSSVDVLQNPYFYPEDGIEWSWKQAAGEIGDAMKDAGVIEEGGARSVGEGDVDAMFGKGFGRHLSLGCRMRGERLRGLGWECREKGVFEAWREDELSRVLREMGRKVE</sequence>
<gene>
    <name evidence="2" type="ORF">K402DRAFT_392623</name>
</gene>
<name>A0A6G1H4D9_9PEZI</name>
<dbReference type="PANTHER" id="PTHR48079">
    <property type="entry name" value="PROTEIN YEEZ"/>
    <property type="match status" value="1"/>
</dbReference>
<dbReference type="InterPro" id="IPR051783">
    <property type="entry name" value="NAD(P)-dependent_oxidoreduct"/>
</dbReference>
<dbReference type="Pfam" id="PF01370">
    <property type="entry name" value="Epimerase"/>
    <property type="match status" value="1"/>
</dbReference>
<dbReference type="AlphaFoldDB" id="A0A6G1H4D9"/>